<sequence length="132" mass="14094">MRYLEQRKARIEIVPMIDIMFFLLVFFVMVVLRMIPSSGLATQLPHSSTAQQIPHPKVLVAVADDGGISVENQAISLSDLTARLAAGNAAETAVTIASSKSVTVQQLMAVMDACRTAGVTQLGLAAQIETQP</sequence>
<evidence type="ECO:0000256" key="3">
    <source>
        <dbReference type="ARBA" id="ARBA00022475"/>
    </source>
</evidence>
<reference evidence="9" key="1">
    <citation type="submission" date="2017-12" db="EMBL/GenBank/DDBJ databases">
        <title>Draft genome sequence of Telmatospirillum siberiense 26-4b1T, an acidotolerant peatland alphaproteobacterium potentially involved in sulfur cycling.</title>
        <authorList>
            <person name="Hausmann B."/>
            <person name="Pjevac P."/>
            <person name="Schreck K."/>
            <person name="Herbold C.W."/>
            <person name="Daims H."/>
            <person name="Wagner M."/>
            <person name="Pester M."/>
            <person name="Loy A."/>
        </authorList>
    </citation>
    <scope>NUCLEOTIDE SEQUENCE [LARGE SCALE GENOMIC DNA]</scope>
    <source>
        <strain evidence="9">26-4b1</strain>
    </source>
</reference>
<proteinExistence type="inferred from homology"/>
<organism evidence="8 9">
    <name type="scientific">Telmatospirillum siberiense</name>
    <dbReference type="NCBI Taxonomy" id="382514"/>
    <lineage>
        <taxon>Bacteria</taxon>
        <taxon>Pseudomonadati</taxon>
        <taxon>Pseudomonadota</taxon>
        <taxon>Alphaproteobacteria</taxon>
        <taxon>Rhodospirillales</taxon>
        <taxon>Rhodospirillaceae</taxon>
        <taxon>Telmatospirillum</taxon>
    </lineage>
</organism>
<dbReference type="GO" id="GO:0022857">
    <property type="term" value="F:transmembrane transporter activity"/>
    <property type="evidence" value="ECO:0007669"/>
    <property type="project" value="InterPro"/>
</dbReference>
<dbReference type="Gene3D" id="3.30.420.270">
    <property type="match status" value="1"/>
</dbReference>
<dbReference type="AlphaFoldDB" id="A0A2N3Q0P7"/>
<evidence type="ECO:0000256" key="2">
    <source>
        <dbReference type="ARBA" id="ARBA00005811"/>
    </source>
</evidence>
<dbReference type="InterPro" id="IPR003400">
    <property type="entry name" value="ExbD"/>
</dbReference>
<dbReference type="Pfam" id="PF02472">
    <property type="entry name" value="ExbD"/>
    <property type="match status" value="1"/>
</dbReference>
<evidence type="ECO:0000313" key="9">
    <source>
        <dbReference type="Proteomes" id="UP000233293"/>
    </source>
</evidence>
<evidence type="ECO:0000256" key="1">
    <source>
        <dbReference type="ARBA" id="ARBA00004162"/>
    </source>
</evidence>
<keyword evidence="9" id="KW-1185">Reference proteome</keyword>
<dbReference type="OrthoDB" id="9793581at2"/>
<keyword evidence="6" id="KW-0472">Membrane</keyword>
<protein>
    <submittedName>
        <fullName evidence="8">Biopolymer transporter ExbD</fullName>
    </submittedName>
</protein>
<gene>
    <name evidence="8" type="ORF">CWS72_03630</name>
</gene>
<dbReference type="GO" id="GO:0005886">
    <property type="term" value="C:plasma membrane"/>
    <property type="evidence" value="ECO:0007669"/>
    <property type="project" value="UniProtKB-SubCell"/>
</dbReference>
<keyword evidence="3" id="KW-1003">Cell membrane</keyword>
<accession>A0A2N3Q0P7</accession>
<keyword evidence="7" id="KW-0653">Protein transport</keyword>
<dbReference type="Proteomes" id="UP000233293">
    <property type="component" value="Unassembled WGS sequence"/>
</dbReference>
<evidence type="ECO:0000256" key="7">
    <source>
        <dbReference type="RuleBase" id="RU003879"/>
    </source>
</evidence>
<dbReference type="EMBL" id="PIUM01000002">
    <property type="protein sequence ID" value="PKU26223.1"/>
    <property type="molecule type" value="Genomic_DNA"/>
</dbReference>
<evidence type="ECO:0000256" key="5">
    <source>
        <dbReference type="ARBA" id="ARBA00022989"/>
    </source>
</evidence>
<comment type="caution">
    <text evidence="8">The sequence shown here is derived from an EMBL/GenBank/DDBJ whole genome shotgun (WGS) entry which is preliminary data.</text>
</comment>
<name>A0A2N3Q0P7_9PROT</name>
<comment type="similarity">
    <text evidence="2 7">Belongs to the ExbD/TolR family.</text>
</comment>
<keyword evidence="5" id="KW-1133">Transmembrane helix</keyword>
<keyword evidence="7" id="KW-0813">Transport</keyword>
<evidence type="ECO:0000313" key="8">
    <source>
        <dbReference type="EMBL" id="PKU26223.1"/>
    </source>
</evidence>
<evidence type="ECO:0000256" key="6">
    <source>
        <dbReference type="ARBA" id="ARBA00023136"/>
    </source>
</evidence>
<keyword evidence="4 7" id="KW-0812">Transmembrane</keyword>
<comment type="subcellular location">
    <subcellularLocation>
        <location evidence="1">Cell membrane</location>
        <topology evidence="1">Single-pass membrane protein</topology>
    </subcellularLocation>
    <subcellularLocation>
        <location evidence="7">Cell membrane</location>
        <topology evidence="7">Single-pass type II membrane protein</topology>
    </subcellularLocation>
</comment>
<dbReference type="RefSeq" id="WP_101249185.1">
    <property type="nucleotide sequence ID" value="NZ_PIUM01000002.1"/>
</dbReference>
<dbReference type="PANTHER" id="PTHR30558">
    <property type="entry name" value="EXBD MEMBRANE COMPONENT OF PMF-DRIVEN MACROMOLECULE IMPORT SYSTEM"/>
    <property type="match status" value="1"/>
</dbReference>
<evidence type="ECO:0000256" key="4">
    <source>
        <dbReference type="ARBA" id="ARBA00022692"/>
    </source>
</evidence>
<dbReference type="GO" id="GO:0015031">
    <property type="term" value="P:protein transport"/>
    <property type="evidence" value="ECO:0007669"/>
    <property type="project" value="UniProtKB-KW"/>
</dbReference>